<evidence type="ECO:0000313" key="2">
    <source>
        <dbReference type="Proteomes" id="UP000658514"/>
    </source>
</evidence>
<sequence>MQSSQVNWSKQVSSVLARYPQWQHIVIEASNKPFFDVNYCPETIEIFDQFGLLAGRVLNSISYESTRNSLDKSEFIAWLFDGELGAFYVNDEVVINRLQLLTEVGGGYHHD</sequence>
<dbReference type="RefSeq" id="WP_190545871.1">
    <property type="nucleotide sequence ID" value="NZ_CAWPNO010000074.1"/>
</dbReference>
<evidence type="ECO:0000313" key="1">
    <source>
        <dbReference type="EMBL" id="MBD2198342.1"/>
    </source>
</evidence>
<organism evidence="1 2">
    <name type="scientific">Calothrix parietina FACHB-288</name>
    <dbReference type="NCBI Taxonomy" id="2692896"/>
    <lineage>
        <taxon>Bacteria</taxon>
        <taxon>Bacillati</taxon>
        <taxon>Cyanobacteriota</taxon>
        <taxon>Cyanophyceae</taxon>
        <taxon>Nostocales</taxon>
        <taxon>Calotrichaceae</taxon>
        <taxon>Calothrix</taxon>
    </lineage>
</organism>
<accession>A0ABR8AE83</accession>
<dbReference type="Proteomes" id="UP000658514">
    <property type="component" value="Unassembled WGS sequence"/>
</dbReference>
<name>A0ABR8AE83_9CYAN</name>
<gene>
    <name evidence="1" type="ORF">H6G24_23020</name>
</gene>
<comment type="caution">
    <text evidence="1">The sequence shown here is derived from an EMBL/GenBank/DDBJ whole genome shotgun (WGS) entry which is preliminary data.</text>
</comment>
<keyword evidence="2" id="KW-1185">Reference proteome</keyword>
<dbReference type="EMBL" id="JACJQH010000040">
    <property type="protein sequence ID" value="MBD2198342.1"/>
    <property type="molecule type" value="Genomic_DNA"/>
</dbReference>
<protein>
    <submittedName>
        <fullName evidence="1">Uncharacterized protein</fullName>
    </submittedName>
</protein>
<reference evidence="1 2" key="1">
    <citation type="journal article" date="2020" name="ISME J.">
        <title>Comparative genomics reveals insights into cyanobacterial evolution and habitat adaptation.</title>
        <authorList>
            <person name="Chen M.Y."/>
            <person name="Teng W.K."/>
            <person name="Zhao L."/>
            <person name="Hu C.X."/>
            <person name="Zhou Y.K."/>
            <person name="Han B.P."/>
            <person name="Song L.R."/>
            <person name="Shu W.S."/>
        </authorList>
    </citation>
    <scope>NUCLEOTIDE SEQUENCE [LARGE SCALE GENOMIC DNA]</scope>
    <source>
        <strain evidence="1 2">FACHB-288</strain>
    </source>
</reference>
<proteinExistence type="predicted"/>